<dbReference type="InterPro" id="IPR008920">
    <property type="entry name" value="TF_FadR/GntR_C"/>
</dbReference>
<dbReference type="InterPro" id="IPR011711">
    <property type="entry name" value="GntR_C"/>
</dbReference>
<organism evidence="6 7">
    <name type="scientific">Pigmentiphaga aceris</name>
    <dbReference type="NCBI Taxonomy" id="1940612"/>
    <lineage>
        <taxon>Bacteria</taxon>
        <taxon>Pseudomonadati</taxon>
        <taxon>Pseudomonadota</taxon>
        <taxon>Betaproteobacteria</taxon>
        <taxon>Burkholderiales</taxon>
        <taxon>Alcaligenaceae</taxon>
        <taxon>Pigmentiphaga</taxon>
    </lineage>
</organism>
<dbReference type="AlphaFoldDB" id="A0A5C0AUY1"/>
<feature type="region of interest" description="Disordered" evidence="4">
    <location>
        <begin position="1"/>
        <end position="22"/>
    </location>
</feature>
<dbReference type="PANTHER" id="PTHR43537">
    <property type="entry name" value="TRANSCRIPTIONAL REGULATOR, GNTR FAMILY"/>
    <property type="match status" value="1"/>
</dbReference>
<name>A0A5C0AUY1_9BURK</name>
<protein>
    <submittedName>
        <fullName evidence="6">GntR family transcriptional regulator</fullName>
    </submittedName>
</protein>
<feature type="domain" description="HTH gntR-type" evidence="5">
    <location>
        <begin position="26"/>
        <end position="93"/>
    </location>
</feature>
<gene>
    <name evidence="6" type="ORF">FXN63_05830</name>
</gene>
<dbReference type="KEGG" id="pacr:FXN63_05830"/>
<dbReference type="SMART" id="SM00345">
    <property type="entry name" value="HTH_GNTR"/>
    <property type="match status" value="1"/>
</dbReference>
<dbReference type="SUPFAM" id="SSF46785">
    <property type="entry name" value="Winged helix' DNA-binding domain"/>
    <property type="match status" value="1"/>
</dbReference>
<dbReference type="GO" id="GO:0003700">
    <property type="term" value="F:DNA-binding transcription factor activity"/>
    <property type="evidence" value="ECO:0007669"/>
    <property type="project" value="InterPro"/>
</dbReference>
<dbReference type="InterPro" id="IPR036390">
    <property type="entry name" value="WH_DNA-bd_sf"/>
</dbReference>
<dbReference type="InterPro" id="IPR000524">
    <property type="entry name" value="Tscrpt_reg_HTH_GntR"/>
</dbReference>
<evidence type="ECO:0000259" key="5">
    <source>
        <dbReference type="PROSITE" id="PS50949"/>
    </source>
</evidence>
<evidence type="ECO:0000256" key="4">
    <source>
        <dbReference type="SAM" id="MobiDB-lite"/>
    </source>
</evidence>
<sequence length="285" mass="32604">MKTRYPAIAMQPSIPSQSRKSRSPILSLADTAYARLKEEIFDFRLAPGDRFSETSTAERLQISRTPVREALFRLQQEGYLQVHFRNGWSVLPLDFEQFENFYDLRIILETAAVRRLCESALDSQTFARQVLDGLKAIWMVPVADRLSDGLLVASHDEAFHISLVEAVGNAELSRVHRDVTERIRIIRRLDFTRAPRIEKTYDEHALILDAIFCRRTDDALQLLRSHIEASKAEVRKITLHRLFLARQAASQVSEQDAEQSTEPLPAAKPPRPTKTPAQKRSSSRK</sequence>
<proteinExistence type="predicted"/>
<dbReference type="PROSITE" id="PS50949">
    <property type="entry name" value="HTH_GNTR"/>
    <property type="match status" value="1"/>
</dbReference>
<evidence type="ECO:0000313" key="7">
    <source>
        <dbReference type="Proteomes" id="UP000325161"/>
    </source>
</evidence>
<dbReference type="OrthoDB" id="9799812at2"/>
<reference evidence="6 7" key="1">
    <citation type="submission" date="2019-08" db="EMBL/GenBank/DDBJ databases">
        <title>Amphibian skin-associated Pigmentiphaga: genome sequence and occurrence across geography and hosts.</title>
        <authorList>
            <person name="Bletz M.C."/>
            <person name="Bunk B."/>
            <person name="Sproeer C."/>
            <person name="Biwer P."/>
            <person name="Reiter S."/>
            <person name="Rabemananjara F.C.E."/>
            <person name="Schulz S."/>
            <person name="Overmann J."/>
            <person name="Vences M."/>
        </authorList>
    </citation>
    <scope>NUCLEOTIDE SEQUENCE [LARGE SCALE GENOMIC DNA]</scope>
    <source>
        <strain evidence="6 7">Mada1488</strain>
    </source>
</reference>
<evidence type="ECO:0000256" key="1">
    <source>
        <dbReference type="ARBA" id="ARBA00023015"/>
    </source>
</evidence>
<accession>A0A5C0AUY1</accession>
<dbReference type="GO" id="GO:0003677">
    <property type="term" value="F:DNA binding"/>
    <property type="evidence" value="ECO:0007669"/>
    <property type="project" value="UniProtKB-KW"/>
</dbReference>
<dbReference type="SMART" id="SM00895">
    <property type="entry name" value="FCD"/>
    <property type="match status" value="1"/>
</dbReference>
<dbReference type="SUPFAM" id="SSF48008">
    <property type="entry name" value="GntR ligand-binding domain-like"/>
    <property type="match status" value="1"/>
</dbReference>
<dbReference type="Pfam" id="PF00392">
    <property type="entry name" value="GntR"/>
    <property type="match status" value="1"/>
</dbReference>
<dbReference type="Gene3D" id="1.20.120.530">
    <property type="entry name" value="GntR ligand-binding domain-like"/>
    <property type="match status" value="1"/>
</dbReference>
<keyword evidence="2" id="KW-0238">DNA-binding</keyword>
<dbReference type="Proteomes" id="UP000325161">
    <property type="component" value="Chromosome"/>
</dbReference>
<evidence type="ECO:0000256" key="2">
    <source>
        <dbReference type="ARBA" id="ARBA00023125"/>
    </source>
</evidence>
<dbReference type="Gene3D" id="1.10.10.10">
    <property type="entry name" value="Winged helix-like DNA-binding domain superfamily/Winged helix DNA-binding domain"/>
    <property type="match status" value="1"/>
</dbReference>
<feature type="region of interest" description="Disordered" evidence="4">
    <location>
        <begin position="252"/>
        <end position="285"/>
    </location>
</feature>
<keyword evidence="7" id="KW-1185">Reference proteome</keyword>
<keyword evidence="1" id="KW-0805">Transcription regulation</keyword>
<dbReference type="Pfam" id="PF07729">
    <property type="entry name" value="FCD"/>
    <property type="match status" value="1"/>
</dbReference>
<dbReference type="EMBL" id="CP043046">
    <property type="protein sequence ID" value="QEI05414.1"/>
    <property type="molecule type" value="Genomic_DNA"/>
</dbReference>
<dbReference type="PANTHER" id="PTHR43537:SF45">
    <property type="entry name" value="GNTR FAMILY REGULATORY PROTEIN"/>
    <property type="match status" value="1"/>
</dbReference>
<dbReference type="InterPro" id="IPR036388">
    <property type="entry name" value="WH-like_DNA-bd_sf"/>
</dbReference>
<evidence type="ECO:0000256" key="3">
    <source>
        <dbReference type="ARBA" id="ARBA00023163"/>
    </source>
</evidence>
<evidence type="ECO:0000313" key="6">
    <source>
        <dbReference type="EMBL" id="QEI05414.1"/>
    </source>
</evidence>
<dbReference type="CDD" id="cd07377">
    <property type="entry name" value="WHTH_GntR"/>
    <property type="match status" value="1"/>
</dbReference>
<keyword evidence="3" id="KW-0804">Transcription</keyword>